<dbReference type="AlphaFoldDB" id="W4LTK1"/>
<dbReference type="InterPro" id="IPR025543">
    <property type="entry name" value="Dodecin-like"/>
</dbReference>
<dbReference type="HOGENOM" id="CLU_161196_1_1_7"/>
<dbReference type="InterPro" id="IPR036694">
    <property type="entry name" value="Dodecin-like_sf"/>
</dbReference>
<comment type="caution">
    <text evidence="1">The sequence shown here is derived from an EMBL/GenBank/DDBJ whole genome shotgun (WGS) entry which is preliminary data.</text>
</comment>
<dbReference type="Gene3D" id="3.30.1660.10">
    <property type="entry name" value="Flavin-binding protein dodecin"/>
    <property type="match status" value="1"/>
</dbReference>
<dbReference type="SUPFAM" id="SSF89807">
    <property type="entry name" value="Dodecin-like"/>
    <property type="match status" value="1"/>
</dbReference>
<dbReference type="Proteomes" id="UP000019140">
    <property type="component" value="Unassembled WGS sequence"/>
</dbReference>
<evidence type="ECO:0000313" key="2">
    <source>
        <dbReference type="Proteomes" id="UP000019140"/>
    </source>
</evidence>
<dbReference type="EMBL" id="AZHX01001636">
    <property type="protein sequence ID" value="ETX01293.1"/>
    <property type="molecule type" value="Genomic_DNA"/>
</dbReference>
<keyword evidence="2" id="KW-1185">Reference proteome</keyword>
<proteinExistence type="predicted"/>
<dbReference type="InterPro" id="IPR009923">
    <property type="entry name" value="Dodecin"/>
</dbReference>
<dbReference type="InterPro" id="IPR050049">
    <property type="entry name" value="Dodecin_bact"/>
</dbReference>
<dbReference type="PANTHER" id="PTHR39324">
    <property type="entry name" value="CALCIUM DODECIN"/>
    <property type="match status" value="1"/>
</dbReference>
<evidence type="ECO:0000313" key="1">
    <source>
        <dbReference type="EMBL" id="ETX01293.1"/>
    </source>
</evidence>
<dbReference type="NCBIfam" id="NF043052">
    <property type="entry name" value="DodecBact"/>
    <property type="match status" value="1"/>
</dbReference>
<dbReference type="PANTHER" id="PTHR39324:SF1">
    <property type="entry name" value="CALCIUM DODECIN"/>
    <property type="match status" value="1"/>
</dbReference>
<organism evidence="1 2">
    <name type="scientific">Candidatus Entotheonella gemina</name>
    <dbReference type="NCBI Taxonomy" id="1429439"/>
    <lineage>
        <taxon>Bacteria</taxon>
        <taxon>Pseudomonadati</taxon>
        <taxon>Nitrospinota/Tectimicrobiota group</taxon>
        <taxon>Candidatus Tectimicrobiota</taxon>
        <taxon>Candidatus Entotheonellia</taxon>
        <taxon>Candidatus Entotheonellales</taxon>
        <taxon>Candidatus Entotheonellaceae</taxon>
        <taxon>Candidatus Entotheonella</taxon>
    </lineage>
</organism>
<evidence type="ECO:0008006" key="3">
    <source>
        <dbReference type="Google" id="ProtNLM"/>
    </source>
</evidence>
<reference evidence="1 2" key="1">
    <citation type="journal article" date="2014" name="Nature">
        <title>An environmental bacterial taxon with a large and distinct metabolic repertoire.</title>
        <authorList>
            <person name="Wilson M.C."/>
            <person name="Mori T."/>
            <person name="Ruckert C."/>
            <person name="Uria A.R."/>
            <person name="Helf M.J."/>
            <person name="Takada K."/>
            <person name="Gernert C."/>
            <person name="Steffens U.A."/>
            <person name="Heycke N."/>
            <person name="Schmitt S."/>
            <person name="Rinke C."/>
            <person name="Helfrich E.J."/>
            <person name="Brachmann A.O."/>
            <person name="Gurgui C."/>
            <person name="Wakimoto T."/>
            <person name="Kracht M."/>
            <person name="Crusemann M."/>
            <person name="Hentschel U."/>
            <person name="Abe I."/>
            <person name="Matsunaga S."/>
            <person name="Kalinowski J."/>
            <person name="Takeyama H."/>
            <person name="Piel J."/>
        </authorList>
    </citation>
    <scope>NUCLEOTIDE SEQUENCE [LARGE SCALE GENOMIC DNA]</scope>
    <source>
        <strain evidence="2">TSY2</strain>
    </source>
</reference>
<name>W4LTK1_9BACT</name>
<sequence length="75" mass="8550">MDGRTYKTIELIGVSDTSYDDAASRAIARASRTLDGLRWYKVTDLRGLIRDGEVAEYQVTLQLGFRLRDQDHIDT</sequence>
<gene>
    <name evidence="1" type="ORF">ETSY2_37490</name>
</gene>
<protein>
    <recommendedName>
        <fullName evidence="3">Dodecin domain-containing protein</fullName>
    </recommendedName>
</protein>
<dbReference type="Pfam" id="PF07311">
    <property type="entry name" value="Dodecin"/>
    <property type="match status" value="1"/>
</dbReference>
<accession>W4LTK1</accession>